<evidence type="ECO:0000313" key="2">
    <source>
        <dbReference type="Proteomes" id="UP000264217"/>
    </source>
</evidence>
<comment type="caution">
    <text evidence="1">The sequence shown here is derived from an EMBL/GenBank/DDBJ whole genome shotgun (WGS) entry which is preliminary data.</text>
</comment>
<gene>
    <name evidence="1" type="ORF">D0C36_14825</name>
</gene>
<reference evidence="1 2" key="1">
    <citation type="submission" date="2018-08" db="EMBL/GenBank/DDBJ databases">
        <title>Mucilaginibacter sp. MYSH2.</title>
        <authorList>
            <person name="Seo T."/>
        </authorList>
    </citation>
    <scope>NUCLEOTIDE SEQUENCE [LARGE SCALE GENOMIC DNA]</scope>
    <source>
        <strain evidence="1 2">MYSH2</strain>
    </source>
</reference>
<dbReference type="Proteomes" id="UP000264217">
    <property type="component" value="Unassembled WGS sequence"/>
</dbReference>
<evidence type="ECO:0000313" key="1">
    <source>
        <dbReference type="EMBL" id="RFZ92680.1"/>
    </source>
</evidence>
<evidence type="ECO:0008006" key="3">
    <source>
        <dbReference type="Google" id="ProtNLM"/>
    </source>
</evidence>
<dbReference type="EMBL" id="QWDC01000002">
    <property type="protein sequence ID" value="RFZ92680.1"/>
    <property type="molecule type" value="Genomic_DNA"/>
</dbReference>
<sequence length="117" mass="13452">MKALSSSMDLKGYSKLFRSLGKDERLFPTHVSLFSGLFIFWQRSGYQRPFKISRSGLMATSRIASTATYQKCIKELRDFGYILYLPSYHPTKASTVDWPENWKVNDSESHVGNNISM</sequence>
<dbReference type="AlphaFoldDB" id="A0A372NTS9"/>
<accession>A0A372NTS9</accession>
<organism evidence="1 2">
    <name type="scientific">Mucilaginibacter conchicola</name>
    <dbReference type="NCBI Taxonomy" id="2303333"/>
    <lineage>
        <taxon>Bacteria</taxon>
        <taxon>Pseudomonadati</taxon>
        <taxon>Bacteroidota</taxon>
        <taxon>Sphingobacteriia</taxon>
        <taxon>Sphingobacteriales</taxon>
        <taxon>Sphingobacteriaceae</taxon>
        <taxon>Mucilaginibacter</taxon>
    </lineage>
</organism>
<dbReference type="RefSeq" id="WP_117392388.1">
    <property type="nucleotide sequence ID" value="NZ_QWDC01000002.1"/>
</dbReference>
<name>A0A372NTS9_9SPHI</name>
<proteinExistence type="predicted"/>
<keyword evidence="2" id="KW-1185">Reference proteome</keyword>
<dbReference type="OrthoDB" id="1442826at2"/>
<protein>
    <recommendedName>
        <fullName evidence="3">Transcriptional regulator</fullName>
    </recommendedName>
</protein>